<dbReference type="EMBL" id="FOEV01000018">
    <property type="protein sequence ID" value="SER37174.1"/>
    <property type="molecule type" value="Genomic_DNA"/>
</dbReference>
<accession>A0A9X8MH63</accession>
<dbReference type="AlphaFoldDB" id="A0A9X8MH63"/>
<proteinExistence type="predicted"/>
<gene>
    <name evidence="1" type="ORF">SAMN05216409_11884</name>
</gene>
<evidence type="ECO:0000313" key="2">
    <source>
        <dbReference type="Proteomes" id="UP000183210"/>
    </source>
</evidence>
<dbReference type="Proteomes" id="UP000183210">
    <property type="component" value="Unassembled WGS sequence"/>
</dbReference>
<evidence type="ECO:0000313" key="1">
    <source>
        <dbReference type="EMBL" id="SER37174.1"/>
    </source>
</evidence>
<name>A0A9X8MH63_9PSED</name>
<reference evidence="1 2" key="1">
    <citation type="submission" date="2016-10" db="EMBL/GenBank/DDBJ databases">
        <authorList>
            <person name="Varghese N."/>
            <person name="Submissions S."/>
        </authorList>
    </citation>
    <scope>NUCLEOTIDE SEQUENCE [LARGE SCALE GENOMIC DNA]</scope>
    <source>
        <strain evidence="1 2">LMG 21974</strain>
    </source>
</reference>
<sequence>MLSTGAMSRTCLARSDLAGFSSRQLPRRITYCPLANVGFLHQGVFCDPLKDMYLQMIDK</sequence>
<protein>
    <submittedName>
        <fullName evidence="1">Uncharacterized protein</fullName>
    </submittedName>
</protein>
<comment type="caution">
    <text evidence="1">The sequence shown here is derived from an EMBL/GenBank/DDBJ whole genome shotgun (WGS) entry which is preliminary data.</text>
</comment>
<organism evidence="1 2">
    <name type="scientific">Pseudomonas lutea</name>
    <dbReference type="NCBI Taxonomy" id="243924"/>
    <lineage>
        <taxon>Bacteria</taxon>
        <taxon>Pseudomonadati</taxon>
        <taxon>Pseudomonadota</taxon>
        <taxon>Gammaproteobacteria</taxon>
        <taxon>Pseudomonadales</taxon>
        <taxon>Pseudomonadaceae</taxon>
        <taxon>Pseudomonas</taxon>
    </lineage>
</organism>